<gene>
    <name evidence="3" type="ORF">M8C21_009723</name>
</gene>
<evidence type="ECO:0000313" key="3">
    <source>
        <dbReference type="EMBL" id="KAI7733256.1"/>
    </source>
</evidence>
<feature type="region of interest" description="Disordered" evidence="1">
    <location>
        <begin position="13"/>
        <end position="38"/>
    </location>
</feature>
<dbReference type="Pfam" id="PF23156">
    <property type="entry name" value="DUF7054"/>
    <property type="match status" value="1"/>
</dbReference>
<protein>
    <recommendedName>
        <fullName evidence="2">DUF7054 domain-containing protein</fullName>
    </recommendedName>
</protein>
<dbReference type="Proteomes" id="UP001206925">
    <property type="component" value="Unassembled WGS sequence"/>
</dbReference>
<name>A0AAD5GAD9_AMBAR</name>
<evidence type="ECO:0000259" key="2">
    <source>
        <dbReference type="Pfam" id="PF23156"/>
    </source>
</evidence>
<sequence>MYLITQLMSHKSLRGRIPSHRRTRPSQSQPSSSSRTLRRRVLVGRSPDKPVKAFKRCNSEPALLGHNVNIDGAAALDDHDRMIVQRPTCTEGFSLVKDLVLPYSPAKIEGYDKDGKVVVNVTVEGSPGPVRTMLKLGSSVEETMDIVKKQYNSEGRSPQLDQHSLSTFELHQSHFSLRCLDKSDMIGDIGGRSFYMRKSNNDNSSFNGSRVISSKGNESPSCNPVIVFPIFISNSFKKIMKFSNKLSKILGCIDR</sequence>
<dbReference type="PANTHER" id="PTHR33270">
    <property type="entry name" value="BNAC05G50380D PROTEIN"/>
    <property type="match status" value="1"/>
</dbReference>
<dbReference type="PANTHER" id="PTHR33270:SF6">
    <property type="entry name" value="OS02G0448600 PROTEIN"/>
    <property type="match status" value="1"/>
</dbReference>
<dbReference type="InterPro" id="IPR055482">
    <property type="entry name" value="DUF7054"/>
</dbReference>
<evidence type="ECO:0000313" key="4">
    <source>
        <dbReference type="Proteomes" id="UP001206925"/>
    </source>
</evidence>
<organism evidence="3 4">
    <name type="scientific">Ambrosia artemisiifolia</name>
    <name type="common">Common ragweed</name>
    <dbReference type="NCBI Taxonomy" id="4212"/>
    <lineage>
        <taxon>Eukaryota</taxon>
        <taxon>Viridiplantae</taxon>
        <taxon>Streptophyta</taxon>
        <taxon>Embryophyta</taxon>
        <taxon>Tracheophyta</taxon>
        <taxon>Spermatophyta</taxon>
        <taxon>Magnoliopsida</taxon>
        <taxon>eudicotyledons</taxon>
        <taxon>Gunneridae</taxon>
        <taxon>Pentapetalae</taxon>
        <taxon>asterids</taxon>
        <taxon>campanulids</taxon>
        <taxon>Asterales</taxon>
        <taxon>Asteraceae</taxon>
        <taxon>Asteroideae</taxon>
        <taxon>Heliantheae alliance</taxon>
        <taxon>Heliantheae</taxon>
        <taxon>Ambrosia</taxon>
    </lineage>
</organism>
<feature type="compositionally biased region" description="Low complexity" evidence="1">
    <location>
        <begin position="25"/>
        <end position="35"/>
    </location>
</feature>
<proteinExistence type="predicted"/>
<dbReference type="InterPro" id="IPR040358">
    <property type="entry name" value="At4g22758-like"/>
</dbReference>
<feature type="domain" description="DUF7054" evidence="2">
    <location>
        <begin position="114"/>
        <end position="197"/>
    </location>
</feature>
<dbReference type="AlphaFoldDB" id="A0AAD5GAD9"/>
<dbReference type="EMBL" id="JAMZMK010010058">
    <property type="protein sequence ID" value="KAI7733256.1"/>
    <property type="molecule type" value="Genomic_DNA"/>
</dbReference>
<accession>A0AAD5GAD9</accession>
<reference evidence="3" key="1">
    <citation type="submission" date="2022-06" db="EMBL/GenBank/DDBJ databases">
        <title>Uncovering the hologenomic basis of an extraordinary plant invasion.</title>
        <authorList>
            <person name="Bieker V.C."/>
            <person name="Martin M.D."/>
            <person name="Gilbert T."/>
            <person name="Hodgins K."/>
            <person name="Battlay P."/>
            <person name="Petersen B."/>
            <person name="Wilson J."/>
        </authorList>
    </citation>
    <scope>NUCLEOTIDE SEQUENCE</scope>
    <source>
        <strain evidence="3">AA19_3_7</strain>
        <tissue evidence="3">Leaf</tissue>
    </source>
</reference>
<evidence type="ECO:0000256" key="1">
    <source>
        <dbReference type="SAM" id="MobiDB-lite"/>
    </source>
</evidence>
<keyword evidence="4" id="KW-1185">Reference proteome</keyword>
<feature type="compositionally biased region" description="Basic residues" evidence="1">
    <location>
        <begin position="13"/>
        <end position="24"/>
    </location>
</feature>
<comment type="caution">
    <text evidence="3">The sequence shown here is derived from an EMBL/GenBank/DDBJ whole genome shotgun (WGS) entry which is preliminary data.</text>
</comment>